<dbReference type="Proteomes" id="UP001201812">
    <property type="component" value="Unassembled WGS sequence"/>
</dbReference>
<dbReference type="SUPFAM" id="SSF55394">
    <property type="entry name" value="Bactericidal permeability-increasing protein, BPI"/>
    <property type="match status" value="2"/>
</dbReference>
<dbReference type="InterPro" id="IPR017943">
    <property type="entry name" value="Bactericidal_perm-incr_a/b_dom"/>
</dbReference>
<protein>
    <submittedName>
        <fullName evidence="4">Bactericidal permeability-increasing protein</fullName>
    </submittedName>
</protein>
<dbReference type="PANTHER" id="PTHR10504:SF131">
    <property type="entry name" value="BPI2 DOMAIN-CONTAINING PROTEIN"/>
    <property type="match status" value="1"/>
</dbReference>
<sequence length="444" mass="49733">MSVINYDNDGMISMKKQRERVHLSRKTSQILGFLAIACIFSFQWTVSARIVVFRNDKYNTQYGHPGLRLRLTRKGAEHVKNVGVKLLNEQLATLRGFSVSHPFSQPGLQGTIHVNDIQTLAYQPPVASHISFVAPSYMVLALEGIGITLAGRFLGVSGPFQVAGRVNGQLTGLRIGLTTSFRTTPHDGLMAVNVVNCSTSLQQSHFNLDPEGPLSAVVKAFELTINDLIRQRIPDLLCKGLQDIIEKNSPRLFQRLTYAPLSEHFKSLNASSVIEQFIRKFTQGLYIDGRNIADPIVTADFFETQQRGELRYEDSADASPPFHPRPMGPEWENSERMLYLYGSDYTLNSLLYHAYQLDKLTIKIEHGTLPELYRGFVRTTCGSMAETNGDFLASICVGKLIPSIAEKFPNTTTKFILLPHDLPEMKFIDGVSSMDLRSRSLQVY</sequence>
<dbReference type="GO" id="GO:0005615">
    <property type="term" value="C:extracellular space"/>
    <property type="evidence" value="ECO:0007669"/>
    <property type="project" value="TreeGrafter"/>
</dbReference>
<dbReference type="Pfam" id="PF02886">
    <property type="entry name" value="LBP_BPI_CETP_C"/>
    <property type="match status" value="1"/>
</dbReference>
<dbReference type="Gene3D" id="3.15.20.10">
    <property type="entry name" value="Bactericidal permeability-increasing protein, domain 2"/>
    <property type="match status" value="1"/>
</dbReference>
<organism evidence="4 5">
    <name type="scientific">Ditylenchus destructor</name>
    <dbReference type="NCBI Taxonomy" id="166010"/>
    <lineage>
        <taxon>Eukaryota</taxon>
        <taxon>Metazoa</taxon>
        <taxon>Ecdysozoa</taxon>
        <taxon>Nematoda</taxon>
        <taxon>Chromadorea</taxon>
        <taxon>Rhabditida</taxon>
        <taxon>Tylenchina</taxon>
        <taxon>Tylenchomorpha</taxon>
        <taxon>Sphaerularioidea</taxon>
        <taxon>Anguinidae</taxon>
        <taxon>Anguininae</taxon>
        <taxon>Ditylenchus</taxon>
    </lineage>
</organism>
<dbReference type="GO" id="GO:0008289">
    <property type="term" value="F:lipid binding"/>
    <property type="evidence" value="ECO:0007669"/>
    <property type="project" value="InterPro"/>
</dbReference>
<evidence type="ECO:0000313" key="4">
    <source>
        <dbReference type="EMBL" id="KAI1715687.1"/>
    </source>
</evidence>
<dbReference type="AlphaFoldDB" id="A0AAD4R1I6"/>
<evidence type="ECO:0000256" key="1">
    <source>
        <dbReference type="ARBA" id="ARBA00007292"/>
    </source>
</evidence>
<feature type="domain" description="Lipid-binding serum glycoprotein N-terminal" evidence="3">
    <location>
        <begin position="70"/>
        <end position="306"/>
    </location>
</feature>
<gene>
    <name evidence="4" type="ORF">DdX_08011</name>
</gene>
<keyword evidence="5" id="KW-1185">Reference proteome</keyword>
<evidence type="ECO:0000256" key="2">
    <source>
        <dbReference type="ARBA" id="ARBA00023157"/>
    </source>
</evidence>
<dbReference type="EMBL" id="JAKKPZ010000011">
    <property type="protein sequence ID" value="KAI1715687.1"/>
    <property type="molecule type" value="Genomic_DNA"/>
</dbReference>
<evidence type="ECO:0000259" key="3">
    <source>
        <dbReference type="SMART" id="SM00328"/>
    </source>
</evidence>
<comment type="similarity">
    <text evidence="1">Belongs to the BPI/LBP/Plunc superfamily. BPI/LBP family.</text>
</comment>
<dbReference type="SMART" id="SM00328">
    <property type="entry name" value="BPI1"/>
    <property type="match status" value="1"/>
</dbReference>
<dbReference type="InterPro" id="IPR017942">
    <property type="entry name" value="Lipid-bd_serum_glycop_N"/>
</dbReference>
<keyword evidence="2" id="KW-1015">Disulfide bond</keyword>
<dbReference type="Gene3D" id="3.15.10.10">
    <property type="entry name" value="Bactericidal permeability-increasing protein, domain 1"/>
    <property type="match status" value="1"/>
</dbReference>
<dbReference type="PANTHER" id="PTHR10504">
    <property type="entry name" value="BACTERICIDAL PERMEABILITY-INCREASING BPI PROTEIN-RELATED"/>
    <property type="match status" value="1"/>
</dbReference>
<reference evidence="4" key="1">
    <citation type="submission" date="2022-01" db="EMBL/GenBank/DDBJ databases">
        <title>Genome Sequence Resource for Two Populations of Ditylenchus destructor, the Migratory Endoparasitic Phytonematode.</title>
        <authorList>
            <person name="Zhang H."/>
            <person name="Lin R."/>
            <person name="Xie B."/>
        </authorList>
    </citation>
    <scope>NUCLEOTIDE SEQUENCE</scope>
    <source>
        <strain evidence="4">BazhouSP</strain>
    </source>
</reference>
<evidence type="ECO:0000313" key="5">
    <source>
        <dbReference type="Proteomes" id="UP001201812"/>
    </source>
</evidence>
<accession>A0AAD4R1I6</accession>
<comment type="caution">
    <text evidence="4">The sequence shown here is derived from an EMBL/GenBank/DDBJ whole genome shotgun (WGS) entry which is preliminary data.</text>
</comment>
<dbReference type="InterPro" id="IPR032942">
    <property type="entry name" value="BPI/LBP/Plunc"/>
</dbReference>
<dbReference type="InterPro" id="IPR001124">
    <property type="entry name" value="Lipid-bd_serum_glycop_C"/>
</dbReference>
<proteinExistence type="inferred from homology"/>
<name>A0AAD4R1I6_9BILA</name>